<evidence type="ECO:0000313" key="2">
    <source>
        <dbReference type="Proteomes" id="UP000016714"/>
    </source>
</evidence>
<reference evidence="1 2" key="1">
    <citation type="journal article" date="2015" name="Genome Announc.">
        <title>Complete genome sequence of Vibrio alginolyticus ATCC 17749.</title>
        <authorList>
            <person name="Liu X.F."/>
            <person name="Cao Y."/>
            <person name="Zhang H.L."/>
            <person name="Chen Y.J."/>
            <person name="Hu C.J."/>
        </authorList>
    </citation>
    <scope>NUCLEOTIDE SEQUENCE [LARGE SCALE GENOMIC DNA]</scope>
    <source>
        <strain evidence="2">ATCC 17749 / DSM 2171 / NBRC 15630 / NCIMB 1903 / NCTC 12160 / XII-53</strain>
    </source>
</reference>
<dbReference type="AlphaFoldDB" id="A0A2I3C0H3"/>
<organism evidence="1 2">
    <name type="scientific">Vibrio alginolyticus (strain ATCC 17749 / DSM 2171 / NBRC 15630 / NCIMB 1903 / NCTC 12160 / XII-53)</name>
    <dbReference type="NCBI Taxonomy" id="1219076"/>
    <lineage>
        <taxon>Bacteria</taxon>
        <taxon>Pseudomonadati</taxon>
        <taxon>Pseudomonadota</taxon>
        <taxon>Gammaproteobacteria</taxon>
        <taxon>Vibrionales</taxon>
        <taxon>Vibrionaceae</taxon>
        <taxon>Vibrio</taxon>
    </lineage>
</organism>
<proteinExistence type="predicted"/>
<evidence type="ECO:0000313" key="1">
    <source>
        <dbReference type="EMBL" id="AGV16287.1"/>
    </source>
</evidence>
<protein>
    <submittedName>
        <fullName evidence="1">Uncharacterized protein</fullName>
    </submittedName>
</protein>
<sequence length="46" mass="5126">MLVNIFEKQGLLGSNKKPLLYSTDYIVSFGVISLDFAMMNTISNVI</sequence>
<accession>A0A2I3C0H3</accession>
<gene>
    <name evidence="1" type="ORF">N646_0454</name>
</gene>
<dbReference type="EMBL" id="CP006718">
    <property type="protein sequence ID" value="AGV16287.1"/>
    <property type="molecule type" value="Genomic_DNA"/>
</dbReference>
<dbReference type="KEGG" id="vag:N646_0454"/>
<dbReference type="HOGENOM" id="CLU_3190376_0_0_6"/>
<dbReference type="Proteomes" id="UP000016714">
    <property type="component" value="Chromosome 1"/>
</dbReference>
<name>A0A2I3C0H3_VIBAX</name>